<dbReference type="RefSeq" id="WP_117180077.1">
    <property type="nucleotide sequence ID" value="NZ_QFZK01000025.1"/>
</dbReference>
<evidence type="ECO:0000313" key="1">
    <source>
        <dbReference type="EMBL" id="RFO94978.1"/>
    </source>
</evidence>
<name>A0A3E1R6H3_9BURK</name>
<comment type="caution">
    <text evidence="1">The sequence shown here is derived from an EMBL/GenBank/DDBJ whole genome shotgun (WGS) entry which is preliminary data.</text>
</comment>
<dbReference type="Proteomes" id="UP000260665">
    <property type="component" value="Unassembled WGS sequence"/>
</dbReference>
<dbReference type="Pfam" id="PF25212">
    <property type="entry name" value="HVO_A0114"/>
    <property type="match status" value="1"/>
</dbReference>
<dbReference type="EMBL" id="QFZK01000025">
    <property type="protein sequence ID" value="RFO94978.1"/>
    <property type="molecule type" value="Genomic_DNA"/>
</dbReference>
<dbReference type="OrthoDB" id="5514107at2"/>
<dbReference type="SUPFAM" id="SSF46785">
    <property type="entry name" value="Winged helix' DNA-binding domain"/>
    <property type="match status" value="1"/>
</dbReference>
<organism evidence="1 2">
    <name type="scientific">Rhodoferax lacus</name>
    <dbReference type="NCBI Taxonomy" id="2184758"/>
    <lineage>
        <taxon>Bacteria</taxon>
        <taxon>Pseudomonadati</taxon>
        <taxon>Pseudomonadota</taxon>
        <taxon>Betaproteobacteria</taxon>
        <taxon>Burkholderiales</taxon>
        <taxon>Comamonadaceae</taxon>
        <taxon>Rhodoferax</taxon>
    </lineage>
</organism>
<gene>
    <name evidence="1" type="ORF">DIC66_20645</name>
</gene>
<reference evidence="1 2" key="1">
    <citation type="submission" date="2018-05" db="EMBL/GenBank/DDBJ databases">
        <title>Rhodoferax soyangensis sp.nov., isolated from an oligotrophic freshwater lake.</title>
        <authorList>
            <person name="Park M."/>
        </authorList>
    </citation>
    <scope>NUCLEOTIDE SEQUENCE [LARGE SCALE GENOMIC DNA]</scope>
    <source>
        <strain evidence="1 2">IMCC26218</strain>
    </source>
</reference>
<keyword evidence="2" id="KW-1185">Reference proteome</keyword>
<dbReference type="InterPro" id="IPR036390">
    <property type="entry name" value="WH_DNA-bd_sf"/>
</dbReference>
<sequence>MKNITLKAGNEQEFFRRGKALARLADAGQTVSEERTVSFEDPADLLRLLTASRLDVFRSVKGEPGSITVIAGRLHRDRSAVKRDVDQLAKVGLVTIETKTLPGHGHMKEIRASAGIFRLEAIVM</sequence>
<evidence type="ECO:0000313" key="2">
    <source>
        <dbReference type="Proteomes" id="UP000260665"/>
    </source>
</evidence>
<dbReference type="AlphaFoldDB" id="A0A3E1R6H3"/>
<protein>
    <submittedName>
        <fullName evidence="1">MarR family transcriptional regulator</fullName>
    </submittedName>
</protein>
<proteinExistence type="predicted"/>
<accession>A0A3E1R6H3</accession>